<dbReference type="SUPFAM" id="SSF48576">
    <property type="entry name" value="Terpenoid synthases"/>
    <property type="match status" value="1"/>
</dbReference>
<protein>
    <submittedName>
        <fullName evidence="1">Uncharacterized protein</fullName>
    </submittedName>
</protein>
<dbReference type="Gene3D" id="1.10.600.10">
    <property type="entry name" value="Farnesyl Diphosphate Synthase"/>
    <property type="match status" value="1"/>
</dbReference>
<evidence type="ECO:0000313" key="2">
    <source>
        <dbReference type="Proteomes" id="UP001215280"/>
    </source>
</evidence>
<reference evidence="1" key="1">
    <citation type="submission" date="2023-03" db="EMBL/GenBank/DDBJ databases">
        <title>Massive genome expansion in bonnet fungi (Mycena s.s.) driven by repeated elements and novel gene families across ecological guilds.</title>
        <authorList>
            <consortium name="Lawrence Berkeley National Laboratory"/>
            <person name="Harder C.B."/>
            <person name="Miyauchi S."/>
            <person name="Viragh M."/>
            <person name="Kuo A."/>
            <person name="Thoen E."/>
            <person name="Andreopoulos B."/>
            <person name="Lu D."/>
            <person name="Skrede I."/>
            <person name="Drula E."/>
            <person name="Henrissat B."/>
            <person name="Morin E."/>
            <person name="Kohler A."/>
            <person name="Barry K."/>
            <person name="LaButti K."/>
            <person name="Morin E."/>
            <person name="Salamov A."/>
            <person name="Lipzen A."/>
            <person name="Mereny Z."/>
            <person name="Hegedus B."/>
            <person name="Baldrian P."/>
            <person name="Stursova M."/>
            <person name="Weitz H."/>
            <person name="Taylor A."/>
            <person name="Grigoriev I.V."/>
            <person name="Nagy L.G."/>
            <person name="Martin F."/>
            <person name="Kauserud H."/>
        </authorList>
    </citation>
    <scope>NUCLEOTIDE SEQUENCE</scope>
    <source>
        <strain evidence="1">CBHHK188m</strain>
    </source>
</reference>
<dbReference type="AlphaFoldDB" id="A0AAD7HQI2"/>
<proteinExistence type="predicted"/>
<organism evidence="1 2">
    <name type="scientific">Mycena maculata</name>
    <dbReference type="NCBI Taxonomy" id="230809"/>
    <lineage>
        <taxon>Eukaryota</taxon>
        <taxon>Fungi</taxon>
        <taxon>Dikarya</taxon>
        <taxon>Basidiomycota</taxon>
        <taxon>Agaricomycotina</taxon>
        <taxon>Agaricomycetes</taxon>
        <taxon>Agaricomycetidae</taxon>
        <taxon>Agaricales</taxon>
        <taxon>Marasmiineae</taxon>
        <taxon>Mycenaceae</taxon>
        <taxon>Mycena</taxon>
    </lineage>
</organism>
<comment type="caution">
    <text evidence="1">The sequence shown here is derived from an EMBL/GenBank/DDBJ whole genome shotgun (WGS) entry which is preliminary data.</text>
</comment>
<name>A0AAD7HQI2_9AGAR</name>
<evidence type="ECO:0000313" key="1">
    <source>
        <dbReference type="EMBL" id="KAJ7726011.1"/>
    </source>
</evidence>
<dbReference type="InterPro" id="IPR008949">
    <property type="entry name" value="Isoprenoid_synthase_dom_sf"/>
</dbReference>
<sequence length="329" mass="37104">MSNPEYITSLRRLLTEIGYRDEAAPPYDTAYWGPFHAWMFDTLGPTSSWGVKQLTELEHSSGTIIERAYPHASVQLKLLFAKLTAIAILIDDSIEDEAVYTEILQFSHKLYLGEVQQNGMLALYHDNLKELSEVYGADAVLRGLAIVPWINYIDACLMEKEIFTAERELAKNADMQPVCVTSGNPLKSHNSNAIHLAGLAPKFPQYLRSKSGISEAYAACIFKSRKEQDVPLNKYIRALPDLTFFIEVMNDLLSFHKEELAAETHNLIHLRTRSLSSSGARGTGADGEWTRYDTLRLLCDEIIEATRRIDALFRLEECERTLRGEVGGE</sequence>
<dbReference type="EMBL" id="JARJLG010000224">
    <property type="protein sequence ID" value="KAJ7726011.1"/>
    <property type="molecule type" value="Genomic_DNA"/>
</dbReference>
<dbReference type="Proteomes" id="UP001215280">
    <property type="component" value="Unassembled WGS sequence"/>
</dbReference>
<accession>A0AAD7HQI2</accession>
<keyword evidence="2" id="KW-1185">Reference proteome</keyword>
<gene>
    <name evidence="1" type="ORF">DFH07DRAFT_1002067</name>
</gene>